<comment type="subcellular location">
    <subcellularLocation>
        <location evidence="1">Membrane</location>
        <topology evidence="1">Multi-pass membrane protein</topology>
    </subcellularLocation>
</comment>
<evidence type="ECO:0000256" key="9">
    <source>
        <dbReference type="ARBA" id="ARBA00023209"/>
    </source>
</evidence>
<dbReference type="InterPro" id="IPR000462">
    <property type="entry name" value="CDP-OH_P_trans"/>
</dbReference>
<dbReference type="NCBIfam" id="TIGR00560">
    <property type="entry name" value="pgsA"/>
    <property type="match status" value="1"/>
</dbReference>
<dbReference type="GO" id="GO:0008654">
    <property type="term" value="P:phospholipid biosynthetic process"/>
    <property type="evidence" value="ECO:0007669"/>
    <property type="project" value="UniProtKB-KW"/>
</dbReference>
<protein>
    <recommendedName>
        <fullName evidence="16">CDP-diacylglycerol--glycerol-3-phosphate 3-phosphatidyltransferase</fullName>
    </recommendedName>
</protein>
<dbReference type="InterPro" id="IPR043130">
    <property type="entry name" value="CDP-OH_PTrfase_TM_dom"/>
</dbReference>
<keyword evidence="5 12" id="KW-0812">Transmembrane</keyword>
<keyword evidence="15" id="KW-1185">Reference proteome</keyword>
<evidence type="ECO:0000256" key="11">
    <source>
        <dbReference type="RuleBase" id="RU003750"/>
    </source>
</evidence>
<evidence type="ECO:0000256" key="1">
    <source>
        <dbReference type="ARBA" id="ARBA00004141"/>
    </source>
</evidence>
<dbReference type="PANTHER" id="PTHR14269">
    <property type="entry name" value="CDP-DIACYLGLYCEROL--GLYCEROL-3-PHOSPHATE 3-PHOSPHATIDYLTRANSFERASE-RELATED"/>
    <property type="match status" value="1"/>
</dbReference>
<dbReference type="InterPro" id="IPR050324">
    <property type="entry name" value="CDP-alcohol_PTase-I"/>
</dbReference>
<dbReference type="InterPro" id="IPR004570">
    <property type="entry name" value="Phosphatidylglycerol_P_synth"/>
</dbReference>
<evidence type="ECO:0000313" key="15">
    <source>
        <dbReference type="Proteomes" id="UP001516023"/>
    </source>
</evidence>
<keyword evidence="3" id="KW-0444">Lipid biosynthesis</keyword>
<dbReference type="Gene3D" id="1.20.120.1760">
    <property type="match status" value="1"/>
</dbReference>
<keyword evidence="13" id="KW-0732">Signal</keyword>
<evidence type="ECO:0000256" key="2">
    <source>
        <dbReference type="ARBA" id="ARBA00010441"/>
    </source>
</evidence>
<dbReference type="Pfam" id="PF01066">
    <property type="entry name" value="CDP-OH_P_transf"/>
    <property type="match status" value="1"/>
</dbReference>
<keyword evidence="9" id="KW-0594">Phospholipid biosynthesis</keyword>
<evidence type="ECO:0000256" key="5">
    <source>
        <dbReference type="ARBA" id="ARBA00022692"/>
    </source>
</evidence>
<dbReference type="AlphaFoldDB" id="A0ABD3QIC2"/>
<reference evidence="14 15" key="1">
    <citation type="journal article" date="2020" name="G3 (Bethesda)">
        <title>Improved Reference Genome for Cyclotella cryptica CCMP332, a Model for Cell Wall Morphogenesis, Salinity Adaptation, and Lipid Production in Diatoms (Bacillariophyta).</title>
        <authorList>
            <person name="Roberts W.R."/>
            <person name="Downey K.M."/>
            <person name="Ruck E.C."/>
            <person name="Traller J.C."/>
            <person name="Alverson A.J."/>
        </authorList>
    </citation>
    <scope>NUCLEOTIDE SEQUENCE [LARGE SCALE GENOMIC DNA]</scope>
    <source>
        <strain evidence="14 15">CCMP332</strain>
    </source>
</reference>
<evidence type="ECO:0000256" key="12">
    <source>
        <dbReference type="SAM" id="Phobius"/>
    </source>
</evidence>
<evidence type="ECO:0000256" key="13">
    <source>
        <dbReference type="SAM" id="SignalP"/>
    </source>
</evidence>
<organism evidence="14 15">
    <name type="scientific">Cyclotella cryptica</name>
    <dbReference type="NCBI Taxonomy" id="29204"/>
    <lineage>
        <taxon>Eukaryota</taxon>
        <taxon>Sar</taxon>
        <taxon>Stramenopiles</taxon>
        <taxon>Ochrophyta</taxon>
        <taxon>Bacillariophyta</taxon>
        <taxon>Coscinodiscophyceae</taxon>
        <taxon>Thalassiosirophycidae</taxon>
        <taxon>Stephanodiscales</taxon>
        <taxon>Stephanodiscaceae</taxon>
        <taxon>Cyclotella</taxon>
    </lineage>
</organism>
<proteinExistence type="inferred from homology"/>
<dbReference type="GO" id="GO:0016020">
    <property type="term" value="C:membrane"/>
    <property type="evidence" value="ECO:0007669"/>
    <property type="project" value="UniProtKB-SubCell"/>
</dbReference>
<keyword evidence="8 12" id="KW-0472">Membrane</keyword>
<comment type="similarity">
    <text evidence="2 11">Belongs to the CDP-alcohol phosphatidyltransferase class-I family.</text>
</comment>
<dbReference type="GO" id="GO:0016780">
    <property type="term" value="F:phosphotransferase activity, for other substituted phosphate groups"/>
    <property type="evidence" value="ECO:0007669"/>
    <property type="project" value="UniProtKB-ARBA"/>
</dbReference>
<evidence type="ECO:0000256" key="3">
    <source>
        <dbReference type="ARBA" id="ARBA00022516"/>
    </source>
</evidence>
<evidence type="ECO:0000256" key="4">
    <source>
        <dbReference type="ARBA" id="ARBA00022679"/>
    </source>
</evidence>
<sequence>MNFIPPRRSSLLMMYASVSILLSSSVMSSSFSPSTSSFALVGRQRTSDDARERRSFLLRGGDIESHTDAQPASPPLEITAPPATELVTNTKSKLGPNAPPPGFLRTLLPSFPWHLVPNYLTYARCLSIPLFLILSYYPTNFPRRAPTLSAIFALASITDWWDGYLARRWDITSPFGAFLDPVADKLMVSTALIVLSGRYGGIVAIPSSIILAREVGVSALREWMAQRGKRESVKVGMQGKVKAALTMMSISILLCVPEGIGLNSLGWTKLGALATGGTGNVVEGVKNVGIAKVLGPSLILLFMSAVITVTSGWVYFKAALPVLLGEE</sequence>
<keyword evidence="7" id="KW-0443">Lipid metabolism</keyword>
<keyword evidence="10" id="KW-1208">Phospholipid metabolism</keyword>
<evidence type="ECO:0000256" key="8">
    <source>
        <dbReference type="ARBA" id="ARBA00023136"/>
    </source>
</evidence>
<comment type="caution">
    <text evidence="14">The sequence shown here is derived from an EMBL/GenBank/DDBJ whole genome shotgun (WGS) entry which is preliminary data.</text>
</comment>
<dbReference type="InterPro" id="IPR048254">
    <property type="entry name" value="CDP_ALCOHOL_P_TRANSF_CS"/>
</dbReference>
<gene>
    <name evidence="14" type="ORF">HJC23_008686</name>
</gene>
<feature type="transmembrane region" description="Helical" evidence="12">
    <location>
        <begin position="293"/>
        <end position="316"/>
    </location>
</feature>
<evidence type="ECO:0008006" key="16">
    <source>
        <dbReference type="Google" id="ProtNLM"/>
    </source>
</evidence>
<evidence type="ECO:0000256" key="7">
    <source>
        <dbReference type="ARBA" id="ARBA00023098"/>
    </source>
</evidence>
<feature type="chain" id="PRO_5044836568" description="CDP-diacylglycerol--glycerol-3-phosphate 3-phosphatidyltransferase" evidence="13">
    <location>
        <begin position="29"/>
        <end position="327"/>
    </location>
</feature>
<evidence type="ECO:0000256" key="6">
    <source>
        <dbReference type="ARBA" id="ARBA00022989"/>
    </source>
</evidence>
<dbReference type="PROSITE" id="PS00379">
    <property type="entry name" value="CDP_ALCOHOL_P_TRANSF"/>
    <property type="match status" value="1"/>
</dbReference>
<feature type="signal peptide" evidence="13">
    <location>
        <begin position="1"/>
        <end position="28"/>
    </location>
</feature>
<evidence type="ECO:0000256" key="10">
    <source>
        <dbReference type="ARBA" id="ARBA00023264"/>
    </source>
</evidence>
<name>A0ABD3QIC2_9STRA</name>
<dbReference type="Proteomes" id="UP001516023">
    <property type="component" value="Unassembled WGS sequence"/>
</dbReference>
<keyword evidence="4 11" id="KW-0808">Transferase</keyword>
<evidence type="ECO:0000313" key="14">
    <source>
        <dbReference type="EMBL" id="KAL3799559.1"/>
    </source>
</evidence>
<dbReference type="EMBL" id="JABMIG020000038">
    <property type="protein sequence ID" value="KAL3799559.1"/>
    <property type="molecule type" value="Genomic_DNA"/>
</dbReference>
<accession>A0ABD3QIC2</accession>
<keyword evidence="6 12" id="KW-1133">Transmembrane helix</keyword>
<dbReference type="PANTHER" id="PTHR14269:SF62">
    <property type="entry name" value="CDP-DIACYLGLYCEROL--GLYCEROL-3-PHOSPHATE 3-PHOSPHATIDYLTRANSFERASE 1, CHLOROPLASTIC"/>
    <property type="match status" value="1"/>
</dbReference>